<dbReference type="Gene3D" id="3.90.79.10">
    <property type="entry name" value="Nucleoside Triphosphate Pyrophosphohydrolase"/>
    <property type="match status" value="1"/>
</dbReference>
<dbReference type="OrthoDB" id="10261522at2759"/>
<dbReference type="CDD" id="cd03676">
    <property type="entry name" value="NUDIX_Tnr3_like"/>
    <property type="match status" value="1"/>
</dbReference>
<name>A0A9W4TSZ5_9ASCO</name>
<dbReference type="Pfam" id="PF15916">
    <property type="entry name" value="DUF4743"/>
    <property type="match status" value="1"/>
</dbReference>
<dbReference type="InterPro" id="IPR015797">
    <property type="entry name" value="NUDIX_hydrolase-like_dom_sf"/>
</dbReference>
<comment type="caution">
    <text evidence="2">The sequence shown here is derived from an EMBL/GenBank/DDBJ whole genome shotgun (WGS) entry which is preliminary data.</text>
</comment>
<dbReference type="PANTHER" id="PTHR13622">
    <property type="entry name" value="THIAMIN PYROPHOSPHOKINASE"/>
    <property type="match status" value="1"/>
</dbReference>
<dbReference type="AlphaFoldDB" id="A0A9W4TSZ5"/>
<dbReference type="FunFam" id="3.90.79.10:FF:000019">
    <property type="entry name" value="Thiamin pyrophosphokinase, putative"/>
    <property type="match status" value="1"/>
</dbReference>
<feature type="domain" description="Nudix hydrolase" evidence="1">
    <location>
        <begin position="124"/>
        <end position="267"/>
    </location>
</feature>
<reference evidence="2" key="1">
    <citation type="submission" date="2022-12" db="EMBL/GenBank/DDBJ databases">
        <authorList>
            <person name="Brejova B."/>
        </authorList>
    </citation>
    <scope>NUCLEOTIDE SEQUENCE</scope>
</reference>
<dbReference type="Proteomes" id="UP001152885">
    <property type="component" value="Unassembled WGS sequence"/>
</dbReference>
<organism evidence="2 3">
    <name type="scientific">Candida verbasci</name>
    <dbReference type="NCBI Taxonomy" id="1227364"/>
    <lineage>
        <taxon>Eukaryota</taxon>
        <taxon>Fungi</taxon>
        <taxon>Dikarya</taxon>
        <taxon>Ascomycota</taxon>
        <taxon>Saccharomycotina</taxon>
        <taxon>Pichiomycetes</taxon>
        <taxon>Debaryomycetaceae</taxon>
        <taxon>Candida/Lodderomyces clade</taxon>
        <taxon>Candida</taxon>
    </lineage>
</organism>
<dbReference type="GO" id="GO:0044715">
    <property type="term" value="F:8-oxo-dGDP phosphatase activity"/>
    <property type="evidence" value="ECO:0007669"/>
    <property type="project" value="UniProtKB-ARBA"/>
</dbReference>
<gene>
    <name evidence="2" type="ORF">CANVERA_P2250</name>
</gene>
<evidence type="ECO:0000259" key="1">
    <source>
        <dbReference type="PROSITE" id="PS51462"/>
    </source>
</evidence>
<dbReference type="InterPro" id="IPR031804">
    <property type="entry name" value="DUF4743"/>
</dbReference>
<dbReference type="SUPFAM" id="SSF55811">
    <property type="entry name" value="Nudix"/>
    <property type="match status" value="1"/>
</dbReference>
<dbReference type="InterPro" id="IPR000086">
    <property type="entry name" value="NUDIX_hydrolase_dom"/>
</dbReference>
<dbReference type="PANTHER" id="PTHR13622:SF8">
    <property type="entry name" value="THIAMIN PYROPHOSPHOKINASE 1"/>
    <property type="match status" value="1"/>
</dbReference>
<dbReference type="PROSITE" id="PS51462">
    <property type="entry name" value="NUDIX"/>
    <property type="match status" value="1"/>
</dbReference>
<dbReference type="EMBL" id="CANTUO010000002">
    <property type="protein sequence ID" value="CAI5757737.1"/>
    <property type="molecule type" value="Genomic_DNA"/>
</dbReference>
<sequence>MTFLEIINKVDSFVLDSSFYDLKSHDGIARLGYINPDIAQFFKFESSFIINENSIQIKPEFDTIEKRNELFNQLGLKWKELPEFDELLKKGWRNELYVVYNPSTEPYVLIERALSVLLGVITYGVHINGYVPPETTSNNKLKMWIPKRSMTKPTYPGMLDNTVAGGLGYPHGLHETVIKECFEEAGLKEDFVLNNSKSCGVVSYFYKTEDNRFQPEVEYIYDIKFDDETNIIQPQDGEAEDFQLLEIDEILQLLKQHKFKPNCGLVIIDFLIRHGYITPENEPNYLEIVSRCHRVIPFPTR</sequence>
<protein>
    <recommendedName>
        <fullName evidence="1">Nudix hydrolase domain-containing protein</fullName>
    </recommendedName>
</protein>
<accession>A0A9W4TSZ5</accession>
<dbReference type="Pfam" id="PF00293">
    <property type="entry name" value="NUDIX"/>
    <property type="match status" value="1"/>
</dbReference>
<keyword evidence="3" id="KW-1185">Reference proteome</keyword>
<proteinExistence type="predicted"/>
<evidence type="ECO:0000313" key="3">
    <source>
        <dbReference type="Proteomes" id="UP001152885"/>
    </source>
</evidence>
<evidence type="ECO:0000313" key="2">
    <source>
        <dbReference type="EMBL" id="CAI5757737.1"/>
    </source>
</evidence>